<dbReference type="Gene3D" id="3.40.50.300">
    <property type="entry name" value="P-loop containing nucleotide triphosphate hydrolases"/>
    <property type="match status" value="1"/>
</dbReference>
<dbReference type="PANTHER" id="PTHR23070">
    <property type="entry name" value="BCS1 AAA-TYPE ATPASE"/>
    <property type="match status" value="1"/>
</dbReference>
<dbReference type="STRING" id="3750.A0A498HW68"/>
<dbReference type="SUPFAM" id="SSF52540">
    <property type="entry name" value="P-loop containing nucleoside triphosphate hydrolases"/>
    <property type="match status" value="1"/>
</dbReference>
<proteinExistence type="predicted"/>
<evidence type="ECO:0000313" key="3">
    <source>
        <dbReference type="Proteomes" id="UP000290289"/>
    </source>
</evidence>
<dbReference type="Pfam" id="PF00004">
    <property type="entry name" value="AAA"/>
    <property type="match status" value="1"/>
</dbReference>
<dbReference type="Proteomes" id="UP000290289">
    <property type="component" value="Chromosome 15"/>
</dbReference>
<name>A0A498HW68_MALDO</name>
<gene>
    <name evidence="2" type="ORF">DVH24_029761</name>
</gene>
<protein>
    <recommendedName>
        <fullName evidence="1">ATPase AAA-type core domain-containing protein</fullName>
    </recommendedName>
</protein>
<dbReference type="InterPro" id="IPR027417">
    <property type="entry name" value="P-loop_NTPase"/>
</dbReference>
<dbReference type="GO" id="GO:0016887">
    <property type="term" value="F:ATP hydrolysis activity"/>
    <property type="evidence" value="ECO:0007669"/>
    <property type="project" value="InterPro"/>
</dbReference>
<sequence>MNGNWGASTNLGHPATFETIEMEPGLMRMIVEELDGIVRRELYKKVVKAWKRGYLLYGPPGTGKSSLIGATANYLKFDVYDLELSSMHIDLELKNILLSTKHCSILVVEDIDCSIDMQNQESEEQTEEPTTKLTVSGLLNFIDGHYIREQLQSKIADMFTKSLASTQFQSLLSKRELKRVIVEDLERFVRRREFYMKVGKAWKRGYLRSSWGFVRRKELFKKVGKACKRGYLLHGPPGTENRANCLKFDVSDLKLTSNNLHEHDHHNLQE</sequence>
<dbReference type="AlphaFoldDB" id="A0A498HW68"/>
<organism evidence="2 3">
    <name type="scientific">Malus domestica</name>
    <name type="common">Apple</name>
    <name type="synonym">Pyrus malus</name>
    <dbReference type="NCBI Taxonomy" id="3750"/>
    <lineage>
        <taxon>Eukaryota</taxon>
        <taxon>Viridiplantae</taxon>
        <taxon>Streptophyta</taxon>
        <taxon>Embryophyta</taxon>
        <taxon>Tracheophyta</taxon>
        <taxon>Spermatophyta</taxon>
        <taxon>Magnoliopsida</taxon>
        <taxon>eudicotyledons</taxon>
        <taxon>Gunneridae</taxon>
        <taxon>Pentapetalae</taxon>
        <taxon>rosids</taxon>
        <taxon>fabids</taxon>
        <taxon>Rosales</taxon>
        <taxon>Rosaceae</taxon>
        <taxon>Amygdaloideae</taxon>
        <taxon>Maleae</taxon>
        <taxon>Malus</taxon>
    </lineage>
</organism>
<evidence type="ECO:0000313" key="2">
    <source>
        <dbReference type="EMBL" id="RXH75040.1"/>
    </source>
</evidence>
<evidence type="ECO:0000259" key="1">
    <source>
        <dbReference type="Pfam" id="PF00004"/>
    </source>
</evidence>
<keyword evidence="3" id="KW-1185">Reference proteome</keyword>
<feature type="domain" description="ATPase AAA-type core" evidence="1">
    <location>
        <begin position="54"/>
        <end position="147"/>
    </location>
</feature>
<dbReference type="InterPro" id="IPR050747">
    <property type="entry name" value="Mitochondrial_chaperone_BCS1"/>
</dbReference>
<comment type="caution">
    <text evidence="2">The sequence shown here is derived from an EMBL/GenBank/DDBJ whole genome shotgun (WGS) entry which is preliminary data.</text>
</comment>
<dbReference type="GO" id="GO:0005524">
    <property type="term" value="F:ATP binding"/>
    <property type="evidence" value="ECO:0007669"/>
    <property type="project" value="InterPro"/>
</dbReference>
<accession>A0A498HW68</accession>
<dbReference type="EMBL" id="RDQH01000341">
    <property type="protein sequence ID" value="RXH75040.1"/>
    <property type="molecule type" value="Genomic_DNA"/>
</dbReference>
<dbReference type="InterPro" id="IPR003959">
    <property type="entry name" value="ATPase_AAA_core"/>
</dbReference>
<reference evidence="2 3" key="1">
    <citation type="submission" date="2018-10" db="EMBL/GenBank/DDBJ databases">
        <title>A high-quality apple genome assembly.</title>
        <authorList>
            <person name="Hu J."/>
        </authorList>
    </citation>
    <scope>NUCLEOTIDE SEQUENCE [LARGE SCALE GENOMIC DNA]</scope>
    <source>
        <strain evidence="3">cv. HFTH1</strain>
        <tissue evidence="2">Young leaf</tissue>
    </source>
</reference>